<comment type="caution">
    <text evidence="2">The sequence shown here is derived from an EMBL/GenBank/DDBJ whole genome shotgun (WGS) entry which is preliminary data.</text>
</comment>
<dbReference type="Gene3D" id="3.40.50.300">
    <property type="entry name" value="P-loop containing nucleotide triphosphate hydrolases"/>
    <property type="match status" value="1"/>
</dbReference>
<feature type="coiled-coil region" evidence="1">
    <location>
        <begin position="588"/>
        <end position="629"/>
    </location>
</feature>
<dbReference type="Proteomes" id="UP000031192">
    <property type="component" value="Unassembled WGS sequence"/>
</dbReference>
<gene>
    <name evidence="2" type="ORF">MGU_11315</name>
</gene>
<reference evidence="2 3" key="1">
    <citation type="journal article" date="2014" name="Proc. Natl. Acad. Sci. U.S.A.">
        <title>Trajectory and genomic determinants of fungal-pathogen speciation and host adaptation.</title>
        <authorList>
            <person name="Hu X."/>
            <person name="Xiao G."/>
            <person name="Zheng P."/>
            <person name="Shang Y."/>
            <person name="Su Y."/>
            <person name="Zhang X."/>
            <person name="Liu X."/>
            <person name="Zhan S."/>
            <person name="St Leger R.J."/>
            <person name="Wang C."/>
        </authorList>
    </citation>
    <scope>NUCLEOTIDE SEQUENCE [LARGE SCALE GENOMIC DNA]</scope>
    <source>
        <strain evidence="2 3">ARSEF 977</strain>
    </source>
</reference>
<sequence>MLRTHTVRLKSDPGNIISTPDDSLRNRDILVEDKLTGEHVHLNLIDTPGLSDSHQTRDANGMSSLDEKHKLGILLALNRIPELHAVCFVVGRHEAYSESFQGHIQGLMRIFNQSFPSRTSKLDYHVIHTWITLADRFPADEESVALETRAQLFDDTIKTGNIVRHHFIDSIPRKSDHVAVHYHKHVISELLGSFSKSRGTPTSALVYPREPWHVSNDQALLTALNVIRQQWQEKKDAAEEEAADAADDKQPHLTLIAQFDSQLHEIQKQVQTYDTSEDVYVASCSETVKTRWFEIDMKWKMLELTSEYPISKYEKSCVNGEFDCERKRETSYRVCLNTINFSAASGTIKIYCQKRHFYSDKISGLCNEMSEIMSTRSESEQAIKEKDDEIRKLQEDVALAKKQLDLIANVATNFRYLVDSSFDASKIPPFQVKEFGDNLRYVTVNNLFATASAYSNMDFAVPKRFLPLQEYLANTVSFVMMEIASHVELLRRAQSGARLSTTRISEELELVRNWNQAFRQLINELDESKQSILQGEDSDCRLQTNELEVQQPSNPARLLRGMSDQDLRIFAHGHRMSCRSRHGGGFNLDDINDMLEDVFAVKAKLQREIESLEKRLGEEREILSSAELSFNAMSEVRRMANTEDLDFRAFVMVRNAINDGVLSPYRSLYYDILETLRVENLDM</sequence>
<feature type="coiled-coil region" evidence="1">
    <location>
        <begin position="376"/>
        <end position="410"/>
    </location>
</feature>
<organism evidence="2 3">
    <name type="scientific">Metarhizium guizhouense (strain ARSEF 977)</name>
    <dbReference type="NCBI Taxonomy" id="1276136"/>
    <lineage>
        <taxon>Eukaryota</taxon>
        <taxon>Fungi</taxon>
        <taxon>Dikarya</taxon>
        <taxon>Ascomycota</taxon>
        <taxon>Pezizomycotina</taxon>
        <taxon>Sordariomycetes</taxon>
        <taxon>Hypocreomycetidae</taxon>
        <taxon>Hypocreales</taxon>
        <taxon>Clavicipitaceae</taxon>
        <taxon>Metarhizium</taxon>
    </lineage>
</organism>
<keyword evidence="1" id="KW-0175">Coiled coil</keyword>
<accession>A0A0B4GUY2</accession>
<protein>
    <submittedName>
        <fullName evidence="2">Uncharacterized protein</fullName>
    </submittedName>
</protein>
<proteinExistence type="predicted"/>
<dbReference type="HOGENOM" id="CLU_402827_0_0_1"/>
<feature type="coiled-coil region" evidence="1">
    <location>
        <begin position="221"/>
        <end position="248"/>
    </location>
</feature>
<evidence type="ECO:0000313" key="2">
    <source>
        <dbReference type="EMBL" id="KID81316.1"/>
    </source>
</evidence>
<keyword evidence="3" id="KW-1185">Reference proteome</keyword>
<dbReference type="AlphaFoldDB" id="A0A0B4GUY2"/>
<name>A0A0B4GUY2_METGA</name>
<evidence type="ECO:0000256" key="1">
    <source>
        <dbReference type="SAM" id="Coils"/>
    </source>
</evidence>
<dbReference type="InterPro" id="IPR027417">
    <property type="entry name" value="P-loop_NTPase"/>
</dbReference>
<evidence type="ECO:0000313" key="3">
    <source>
        <dbReference type="Proteomes" id="UP000031192"/>
    </source>
</evidence>
<dbReference type="EMBL" id="AZNH01000165">
    <property type="protein sequence ID" value="KID81316.1"/>
    <property type="molecule type" value="Genomic_DNA"/>
</dbReference>